<comment type="subcellular location">
    <subcellularLocation>
        <location evidence="1">Secreted</location>
    </subcellularLocation>
</comment>
<evidence type="ECO:0000313" key="6">
    <source>
        <dbReference type="Proteomes" id="UP000025227"/>
    </source>
</evidence>
<evidence type="ECO:0000256" key="5">
    <source>
        <dbReference type="SAM" id="SignalP"/>
    </source>
</evidence>
<dbReference type="AlphaFoldDB" id="A0A7I5EBJ0"/>
<evidence type="ECO:0000313" key="7">
    <source>
        <dbReference type="WBParaSite" id="HCON_00126740-00001"/>
    </source>
</evidence>
<keyword evidence="6" id="KW-1185">Reference proteome</keyword>
<accession>A0A7I5EBJ0</accession>
<dbReference type="InterPro" id="IPR001534">
    <property type="entry name" value="Transthyretin-like"/>
</dbReference>
<dbReference type="Proteomes" id="UP000025227">
    <property type="component" value="Unplaced"/>
</dbReference>
<dbReference type="OrthoDB" id="5826894at2759"/>
<feature type="signal peptide" evidence="5">
    <location>
        <begin position="1"/>
        <end position="24"/>
    </location>
</feature>
<evidence type="ECO:0000256" key="1">
    <source>
        <dbReference type="ARBA" id="ARBA00004613"/>
    </source>
</evidence>
<evidence type="ECO:0000256" key="2">
    <source>
        <dbReference type="ARBA" id="ARBA00010112"/>
    </source>
</evidence>
<dbReference type="OMA" id="ITHNCNV"/>
<dbReference type="PANTHER" id="PTHR21700">
    <property type="entry name" value="TRANSTHYRETIN-LIKE FAMILY PROTEIN-RELATED"/>
    <property type="match status" value="1"/>
</dbReference>
<keyword evidence="3" id="KW-0964">Secreted</keyword>
<sequence length="136" mass="15446">FPIFQMRAVFVFLALVLVATLIDAKKQSVTVKGVTVCNKKRLADATVELWERDRLDPNDLLMTMKTKKDGEFLVKGEEDEVGGIEPFLRITHTCNVKKPGCKRISEYEIPKKFVDGVYDMTYVTLDIISAVDKEKC</sequence>
<comment type="similarity">
    <text evidence="2">Belongs to the nematode transthyretin-like family.</text>
</comment>
<name>A0A7I5EBJ0_HAECO</name>
<dbReference type="GO" id="GO:0009986">
    <property type="term" value="C:cell surface"/>
    <property type="evidence" value="ECO:0007669"/>
    <property type="project" value="InterPro"/>
</dbReference>
<dbReference type="Pfam" id="PF01060">
    <property type="entry name" value="TTR-52"/>
    <property type="match status" value="1"/>
</dbReference>
<dbReference type="GO" id="GO:0005576">
    <property type="term" value="C:extracellular region"/>
    <property type="evidence" value="ECO:0007669"/>
    <property type="project" value="UniProtKB-SubCell"/>
</dbReference>
<dbReference type="InterPro" id="IPR038479">
    <property type="entry name" value="Transthyretin-like_sf"/>
</dbReference>
<protein>
    <submittedName>
        <fullName evidence="7">Transthyretin-like family protein</fullName>
    </submittedName>
</protein>
<evidence type="ECO:0000256" key="3">
    <source>
        <dbReference type="ARBA" id="ARBA00022525"/>
    </source>
</evidence>
<keyword evidence="4 5" id="KW-0732">Signal</keyword>
<dbReference type="PANTHER" id="PTHR21700:SF30">
    <property type="entry name" value="TRANSTHYRETIN-LIKE FAMILY PROTEIN"/>
    <property type="match status" value="1"/>
</dbReference>
<dbReference type="WBParaSite" id="HCON_00126740-00001">
    <property type="protein sequence ID" value="HCON_00126740-00001"/>
    <property type="gene ID" value="HCON_00126740"/>
</dbReference>
<feature type="chain" id="PRO_5029701904" evidence="5">
    <location>
        <begin position="25"/>
        <end position="136"/>
    </location>
</feature>
<organism evidence="6 7">
    <name type="scientific">Haemonchus contortus</name>
    <name type="common">Barber pole worm</name>
    <dbReference type="NCBI Taxonomy" id="6289"/>
    <lineage>
        <taxon>Eukaryota</taxon>
        <taxon>Metazoa</taxon>
        <taxon>Ecdysozoa</taxon>
        <taxon>Nematoda</taxon>
        <taxon>Chromadorea</taxon>
        <taxon>Rhabditida</taxon>
        <taxon>Rhabditina</taxon>
        <taxon>Rhabditomorpha</taxon>
        <taxon>Strongyloidea</taxon>
        <taxon>Trichostrongylidae</taxon>
        <taxon>Haemonchus</taxon>
    </lineage>
</organism>
<dbReference type="Gene3D" id="2.60.40.3330">
    <property type="match status" value="1"/>
</dbReference>
<proteinExistence type="inferred from homology"/>
<reference evidence="7" key="1">
    <citation type="submission" date="2020-12" db="UniProtKB">
        <authorList>
            <consortium name="WormBaseParasite"/>
        </authorList>
    </citation>
    <scope>IDENTIFICATION</scope>
    <source>
        <strain evidence="7">MHco3</strain>
    </source>
</reference>
<evidence type="ECO:0000256" key="4">
    <source>
        <dbReference type="ARBA" id="ARBA00022729"/>
    </source>
</evidence>